<evidence type="ECO:0000256" key="3">
    <source>
        <dbReference type="ARBA" id="ARBA00023125"/>
    </source>
</evidence>
<evidence type="ECO:0000256" key="2">
    <source>
        <dbReference type="ARBA" id="ARBA00023015"/>
    </source>
</evidence>
<dbReference type="InterPro" id="IPR050950">
    <property type="entry name" value="HTH-type_LysR_regulators"/>
</dbReference>
<dbReference type="RefSeq" id="WP_194702619.1">
    <property type="nucleotide sequence ID" value="NZ_JADKNH010000009.1"/>
</dbReference>
<evidence type="ECO:0000256" key="4">
    <source>
        <dbReference type="ARBA" id="ARBA00023163"/>
    </source>
</evidence>
<keyword evidence="4" id="KW-0804">Transcription</keyword>
<dbReference type="Proteomes" id="UP000614200">
    <property type="component" value="Unassembled WGS sequence"/>
</dbReference>
<dbReference type="Gene3D" id="1.10.10.10">
    <property type="entry name" value="Winged helix-like DNA-binding domain superfamily/Winged helix DNA-binding domain"/>
    <property type="match status" value="1"/>
</dbReference>
<dbReference type="PANTHER" id="PTHR30419">
    <property type="entry name" value="HTH-TYPE TRANSCRIPTIONAL REGULATOR YBHD"/>
    <property type="match status" value="1"/>
</dbReference>
<dbReference type="Pfam" id="PF03466">
    <property type="entry name" value="LysR_substrate"/>
    <property type="match status" value="1"/>
</dbReference>
<protein>
    <submittedName>
        <fullName evidence="6">LysR family transcriptional regulator</fullName>
    </submittedName>
</protein>
<dbReference type="EMBL" id="JADKNH010000009">
    <property type="protein sequence ID" value="MBF4694376.1"/>
    <property type="molecule type" value="Genomic_DNA"/>
</dbReference>
<dbReference type="InterPro" id="IPR005119">
    <property type="entry name" value="LysR_subst-bd"/>
</dbReference>
<feature type="domain" description="HTH lysR-type" evidence="5">
    <location>
        <begin position="1"/>
        <end position="58"/>
    </location>
</feature>
<evidence type="ECO:0000259" key="5">
    <source>
        <dbReference type="PROSITE" id="PS50931"/>
    </source>
</evidence>
<dbReference type="PANTHER" id="PTHR30419:SF8">
    <property type="entry name" value="NITROGEN ASSIMILATION TRANSCRIPTIONAL ACTIVATOR-RELATED"/>
    <property type="match status" value="1"/>
</dbReference>
<evidence type="ECO:0000313" key="6">
    <source>
        <dbReference type="EMBL" id="MBF4694376.1"/>
    </source>
</evidence>
<keyword evidence="3" id="KW-0238">DNA-binding</keyword>
<organism evidence="6 7">
    <name type="scientific">Fusibacter ferrireducens</name>
    <dbReference type="NCBI Taxonomy" id="2785058"/>
    <lineage>
        <taxon>Bacteria</taxon>
        <taxon>Bacillati</taxon>
        <taxon>Bacillota</taxon>
        <taxon>Clostridia</taxon>
        <taxon>Eubacteriales</taxon>
        <taxon>Eubacteriales Family XII. Incertae Sedis</taxon>
        <taxon>Fusibacter</taxon>
    </lineage>
</organism>
<dbReference type="PROSITE" id="PS50931">
    <property type="entry name" value="HTH_LYSR"/>
    <property type="match status" value="1"/>
</dbReference>
<evidence type="ECO:0000313" key="7">
    <source>
        <dbReference type="Proteomes" id="UP000614200"/>
    </source>
</evidence>
<sequence>MDIKQLIYFVEVAKEKSFTKAAANCYVSQPALSKSIRHLEEELDSRLFIRDGAIFELTKEGEILFADATNLIDNFHNIRKNIEMTRTHLDAPIKIAVSPFLGNLFFGKIIAEFCALNPGLPISYYETDKLSLISPNFIKTMDISLLLSPQKEFEVTGDYDVSNLMPCNLMGLVSHQHGFEKKNNLSLQSFLRETIITTDDVLQIINANDLNPLGKKHVFSALNAEYVQNMILHKEGLLILPDFIAKSMAANPRYKLLELEYDITCRLVLIAKKNVRYSKILEKIQRYIFSEFNLKYRTL</sequence>
<keyword evidence="2" id="KW-0805">Transcription regulation</keyword>
<dbReference type="InterPro" id="IPR036388">
    <property type="entry name" value="WH-like_DNA-bd_sf"/>
</dbReference>
<dbReference type="SUPFAM" id="SSF46785">
    <property type="entry name" value="Winged helix' DNA-binding domain"/>
    <property type="match status" value="1"/>
</dbReference>
<dbReference type="SUPFAM" id="SSF53850">
    <property type="entry name" value="Periplasmic binding protein-like II"/>
    <property type="match status" value="1"/>
</dbReference>
<comment type="similarity">
    <text evidence="1">Belongs to the LysR transcriptional regulatory family.</text>
</comment>
<comment type="caution">
    <text evidence="6">The sequence shown here is derived from an EMBL/GenBank/DDBJ whole genome shotgun (WGS) entry which is preliminary data.</text>
</comment>
<evidence type="ECO:0000256" key="1">
    <source>
        <dbReference type="ARBA" id="ARBA00009437"/>
    </source>
</evidence>
<name>A0ABR9ZV91_9FIRM</name>
<accession>A0ABR9ZV91</accession>
<dbReference type="Gene3D" id="3.40.190.10">
    <property type="entry name" value="Periplasmic binding protein-like II"/>
    <property type="match status" value="2"/>
</dbReference>
<reference evidence="6 7" key="1">
    <citation type="submission" date="2020-11" db="EMBL/GenBank/DDBJ databases">
        <title>Fusibacter basophilias sp. nov.</title>
        <authorList>
            <person name="Qiu D."/>
        </authorList>
    </citation>
    <scope>NUCLEOTIDE SEQUENCE [LARGE SCALE GENOMIC DNA]</scope>
    <source>
        <strain evidence="6 7">Q10-2</strain>
    </source>
</reference>
<gene>
    <name evidence="6" type="ORF">ISU02_14800</name>
</gene>
<proteinExistence type="inferred from homology"/>
<keyword evidence="7" id="KW-1185">Reference proteome</keyword>
<dbReference type="Pfam" id="PF00126">
    <property type="entry name" value="HTH_1"/>
    <property type="match status" value="1"/>
</dbReference>
<dbReference type="PRINTS" id="PR00039">
    <property type="entry name" value="HTHLYSR"/>
</dbReference>
<dbReference type="InterPro" id="IPR036390">
    <property type="entry name" value="WH_DNA-bd_sf"/>
</dbReference>
<dbReference type="InterPro" id="IPR000847">
    <property type="entry name" value="LysR_HTH_N"/>
</dbReference>